<keyword evidence="8" id="KW-0812">Transmembrane</keyword>
<evidence type="ECO:0000313" key="10">
    <source>
        <dbReference type="EMBL" id="MFC5750742.1"/>
    </source>
</evidence>
<feature type="domain" description="Protein kinase" evidence="9">
    <location>
        <begin position="11"/>
        <end position="271"/>
    </location>
</feature>
<dbReference type="Gene3D" id="3.30.200.20">
    <property type="entry name" value="Phosphorylase Kinase, domain 1"/>
    <property type="match status" value="1"/>
</dbReference>
<keyword evidence="11" id="KW-1185">Reference proteome</keyword>
<dbReference type="InterPro" id="IPR011009">
    <property type="entry name" value="Kinase-like_dom_sf"/>
</dbReference>
<gene>
    <name evidence="10" type="ORF">ACFPZN_34425</name>
</gene>
<evidence type="ECO:0000256" key="2">
    <source>
        <dbReference type="ARBA" id="ARBA00022527"/>
    </source>
</evidence>
<name>A0ABW1A6Z1_9ACTN</name>
<keyword evidence="5 10" id="KW-0418">Kinase</keyword>
<evidence type="ECO:0000256" key="7">
    <source>
        <dbReference type="SAM" id="MobiDB-lite"/>
    </source>
</evidence>
<keyword evidence="4" id="KW-0547">Nucleotide-binding</keyword>
<feature type="region of interest" description="Disordered" evidence="7">
    <location>
        <begin position="282"/>
        <end position="398"/>
    </location>
</feature>
<organism evidence="10 11">
    <name type="scientific">Actinomadura rugatobispora</name>
    <dbReference type="NCBI Taxonomy" id="1994"/>
    <lineage>
        <taxon>Bacteria</taxon>
        <taxon>Bacillati</taxon>
        <taxon>Actinomycetota</taxon>
        <taxon>Actinomycetes</taxon>
        <taxon>Streptosporangiales</taxon>
        <taxon>Thermomonosporaceae</taxon>
        <taxon>Actinomadura</taxon>
    </lineage>
</organism>
<keyword evidence="6" id="KW-0067">ATP-binding</keyword>
<dbReference type="PANTHER" id="PTHR43289">
    <property type="entry name" value="MITOGEN-ACTIVATED PROTEIN KINASE KINASE KINASE 20-RELATED"/>
    <property type="match status" value="1"/>
</dbReference>
<feature type="compositionally biased region" description="Gly residues" evidence="7">
    <location>
        <begin position="348"/>
        <end position="364"/>
    </location>
</feature>
<keyword evidence="8" id="KW-1133">Transmembrane helix</keyword>
<dbReference type="SUPFAM" id="SSF56112">
    <property type="entry name" value="Protein kinase-like (PK-like)"/>
    <property type="match status" value="1"/>
</dbReference>
<dbReference type="EMBL" id="JBHSON010000058">
    <property type="protein sequence ID" value="MFC5750742.1"/>
    <property type="molecule type" value="Genomic_DNA"/>
</dbReference>
<dbReference type="GO" id="GO:0016301">
    <property type="term" value="F:kinase activity"/>
    <property type="evidence" value="ECO:0007669"/>
    <property type="project" value="UniProtKB-KW"/>
</dbReference>
<dbReference type="PROSITE" id="PS50011">
    <property type="entry name" value="PROTEIN_KINASE_DOM"/>
    <property type="match status" value="1"/>
</dbReference>
<keyword evidence="2" id="KW-0723">Serine/threonine-protein kinase</keyword>
<evidence type="ECO:0000256" key="8">
    <source>
        <dbReference type="SAM" id="Phobius"/>
    </source>
</evidence>
<evidence type="ECO:0000313" key="11">
    <source>
        <dbReference type="Proteomes" id="UP001596074"/>
    </source>
</evidence>
<evidence type="ECO:0000256" key="4">
    <source>
        <dbReference type="ARBA" id="ARBA00022741"/>
    </source>
</evidence>
<dbReference type="Pfam" id="PF00069">
    <property type="entry name" value="Pkinase"/>
    <property type="match status" value="1"/>
</dbReference>
<dbReference type="Gene3D" id="1.10.510.10">
    <property type="entry name" value="Transferase(Phosphotransferase) domain 1"/>
    <property type="match status" value="1"/>
</dbReference>
<feature type="compositionally biased region" description="Low complexity" evidence="7">
    <location>
        <begin position="315"/>
        <end position="328"/>
    </location>
</feature>
<reference evidence="11" key="1">
    <citation type="journal article" date="2019" name="Int. J. Syst. Evol. Microbiol.">
        <title>The Global Catalogue of Microorganisms (GCM) 10K type strain sequencing project: providing services to taxonomists for standard genome sequencing and annotation.</title>
        <authorList>
            <consortium name="The Broad Institute Genomics Platform"/>
            <consortium name="The Broad Institute Genome Sequencing Center for Infectious Disease"/>
            <person name="Wu L."/>
            <person name="Ma J."/>
        </authorList>
    </citation>
    <scope>NUCLEOTIDE SEQUENCE [LARGE SCALE GENOMIC DNA]</scope>
    <source>
        <strain evidence="11">KCTC 42087</strain>
    </source>
</reference>
<comment type="caution">
    <text evidence="10">The sequence shown here is derived from an EMBL/GenBank/DDBJ whole genome shotgun (WGS) entry which is preliminary data.</text>
</comment>
<feature type="region of interest" description="Disordered" evidence="7">
    <location>
        <begin position="411"/>
        <end position="483"/>
    </location>
</feature>
<dbReference type="PANTHER" id="PTHR43289:SF6">
    <property type="entry name" value="SERINE_THREONINE-PROTEIN KINASE NEKL-3"/>
    <property type="match status" value="1"/>
</dbReference>
<accession>A0ABW1A6Z1</accession>
<dbReference type="RefSeq" id="WP_378286502.1">
    <property type="nucleotide sequence ID" value="NZ_JBHSON010000058.1"/>
</dbReference>
<keyword evidence="3" id="KW-0808">Transferase</keyword>
<dbReference type="CDD" id="cd14014">
    <property type="entry name" value="STKc_PknB_like"/>
    <property type="match status" value="1"/>
</dbReference>
<feature type="compositionally biased region" description="Polar residues" evidence="7">
    <location>
        <begin position="413"/>
        <end position="430"/>
    </location>
</feature>
<feature type="compositionally biased region" description="Low complexity" evidence="7">
    <location>
        <begin position="588"/>
        <end position="608"/>
    </location>
</feature>
<dbReference type="InterPro" id="IPR000719">
    <property type="entry name" value="Prot_kinase_dom"/>
</dbReference>
<dbReference type="Proteomes" id="UP001596074">
    <property type="component" value="Unassembled WGS sequence"/>
</dbReference>
<evidence type="ECO:0000256" key="5">
    <source>
        <dbReference type="ARBA" id="ARBA00022777"/>
    </source>
</evidence>
<protein>
    <recommendedName>
        <fullName evidence="1">non-specific serine/threonine protein kinase</fullName>
        <ecNumber evidence="1">2.7.11.1</ecNumber>
    </recommendedName>
</protein>
<feature type="compositionally biased region" description="Low complexity" evidence="7">
    <location>
        <begin position="338"/>
        <end position="347"/>
    </location>
</feature>
<evidence type="ECO:0000256" key="1">
    <source>
        <dbReference type="ARBA" id="ARBA00012513"/>
    </source>
</evidence>
<keyword evidence="8" id="KW-0472">Membrane</keyword>
<evidence type="ECO:0000256" key="6">
    <source>
        <dbReference type="ARBA" id="ARBA00022840"/>
    </source>
</evidence>
<feature type="region of interest" description="Disordered" evidence="7">
    <location>
        <begin position="518"/>
        <end position="628"/>
    </location>
</feature>
<dbReference type="PROSITE" id="PS00108">
    <property type="entry name" value="PROTEIN_KINASE_ST"/>
    <property type="match status" value="1"/>
</dbReference>
<evidence type="ECO:0000256" key="3">
    <source>
        <dbReference type="ARBA" id="ARBA00022679"/>
    </source>
</evidence>
<dbReference type="EC" id="2.7.11.1" evidence="1"/>
<sequence>MGHDLVLNDRYRLVERLATGGMGEVWRAADEALAREVAVKLLRHELMSDVSACERFRAEGRFAASLRHGGIARVYDVGTVRDEELGEGRAYLVMELVRGEPLAEIIARAGALPAEAVLDVVAQAGRALAAAHAAGIVHRDIKPANLMVTVDGTVKITDFGIARQLAAASQTQTGMVMGTAYYIAPEQASGQGVTPAADLYSLGVVAFECLAGRVPFDAATPVEVALQHVRDAPPPLPERVPVRLRELVDELLAKRPADRPADADEVADRALVIRDAAGLSSPGLSRWTRFPGGPGKAPPGTPPGQVSGGPVAGSGDPIADTPDGPDAPGRADGRGRTTGRVAGPAVPGEGGQAGPVGGPDGFGTGSFSLPAGEAWLPGGRPVQRARAEGHAEGWTAAGGPPHEPYDFFGASGAHTTAQGPQHTPAQSSGRYTPVQEGPYAPGASSSHTPRTGGLRAPGTFPHRPGLPEFDDDHTPDSLGQGRTAARRRTALTYASVTAGSLLLGVIVVGTMWRGFGTAEPQRENQERLPAVQPGEGDPARHLPADPATRLHERRGQESKPSPSRDRRTSTPRYPRASPSQKPTRKPPRATSTAPDPTPRPTDSTTTPSTPSPDPSPTESGELGSEDKV</sequence>
<dbReference type="InterPro" id="IPR008271">
    <property type="entry name" value="Ser/Thr_kinase_AS"/>
</dbReference>
<feature type="compositionally biased region" description="Basic and acidic residues" evidence="7">
    <location>
        <begin position="537"/>
        <end position="568"/>
    </location>
</feature>
<proteinExistence type="predicted"/>
<evidence type="ECO:0000259" key="9">
    <source>
        <dbReference type="PROSITE" id="PS50011"/>
    </source>
</evidence>
<dbReference type="SMART" id="SM00220">
    <property type="entry name" value="S_TKc"/>
    <property type="match status" value="1"/>
</dbReference>
<feature type="transmembrane region" description="Helical" evidence="8">
    <location>
        <begin position="490"/>
        <end position="512"/>
    </location>
</feature>